<dbReference type="PRINTS" id="PR00819">
    <property type="entry name" value="CBXCFQXSUPER"/>
</dbReference>
<evidence type="ECO:0000256" key="2">
    <source>
        <dbReference type="ARBA" id="ARBA00022741"/>
    </source>
</evidence>
<dbReference type="Gene3D" id="1.10.8.60">
    <property type="match status" value="2"/>
</dbReference>
<dbReference type="CDD" id="cd00009">
    <property type="entry name" value="AAA"/>
    <property type="match status" value="2"/>
</dbReference>
<evidence type="ECO:0000256" key="3">
    <source>
        <dbReference type="ARBA" id="ARBA00022840"/>
    </source>
</evidence>
<feature type="region of interest" description="Disordered" evidence="4">
    <location>
        <begin position="88"/>
        <end position="116"/>
    </location>
</feature>
<feature type="region of interest" description="Disordered" evidence="4">
    <location>
        <begin position="1"/>
        <end position="29"/>
    </location>
</feature>
<comment type="caution">
    <text evidence="5">The sequence shown here is derived from an EMBL/GenBank/DDBJ whole genome shotgun (WGS) entry which is preliminary data.</text>
</comment>
<organism evidence="5 6">
    <name type="scientific">Streptomyces albidoflavus</name>
    <dbReference type="NCBI Taxonomy" id="1886"/>
    <lineage>
        <taxon>Bacteria</taxon>
        <taxon>Bacillati</taxon>
        <taxon>Actinomycetota</taxon>
        <taxon>Actinomycetes</taxon>
        <taxon>Kitasatosporales</taxon>
        <taxon>Streptomycetaceae</taxon>
        <taxon>Streptomyces</taxon>
        <taxon>Streptomyces albidoflavus group</taxon>
    </lineage>
</organism>
<dbReference type="SUPFAM" id="SSF52540">
    <property type="entry name" value="P-loop containing nucleoside triphosphate hydrolases"/>
    <property type="match status" value="2"/>
</dbReference>
<comment type="similarity">
    <text evidence="1">Belongs to the CbxX/CfxQ family.</text>
</comment>
<dbReference type="InterPro" id="IPR050773">
    <property type="entry name" value="CbxX/CfxQ_RuBisCO_ESX"/>
</dbReference>
<reference evidence="5 6" key="1">
    <citation type="submission" date="2017-12" db="EMBL/GenBank/DDBJ databases">
        <title>Population genomics insights into the ecological differentiation and adaptive evolution in streptomycetes.</title>
        <authorList>
            <person name="Li Y."/>
            <person name="Huang Y."/>
        </authorList>
    </citation>
    <scope>NUCLEOTIDE SEQUENCE [LARGE SCALE GENOMIC DNA]</scope>
    <source>
        <strain evidence="5 6">NBRC 100770</strain>
    </source>
</reference>
<gene>
    <name evidence="5" type="ORF">C0Q92_29575</name>
</gene>
<evidence type="ECO:0000256" key="1">
    <source>
        <dbReference type="ARBA" id="ARBA00010378"/>
    </source>
</evidence>
<dbReference type="GO" id="GO:0016887">
    <property type="term" value="F:ATP hydrolysis activity"/>
    <property type="evidence" value="ECO:0007669"/>
    <property type="project" value="InterPro"/>
</dbReference>
<feature type="region of interest" description="Disordered" evidence="4">
    <location>
        <begin position="845"/>
        <end position="876"/>
    </location>
</feature>
<evidence type="ECO:0000256" key="4">
    <source>
        <dbReference type="SAM" id="MobiDB-lite"/>
    </source>
</evidence>
<dbReference type="InterPro" id="IPR041627">
    <property type="entry name" value="AAA_lid_6"/>
</dbReference>
<keyword evidence="3" id="KW-0067">ATP-binding</keyword>
<dbReference type="GO" id="GO:0005524">
    <property type="term" value="F:ATP binding"/>
    <property type="evidence" value="ECO:0007669"/>
    <property type="project" value="UniProtKB-KW"/>
</dbReference>
<dbReference type="Pfam" id="PF00004">
    <property type="entry name" value="AAA"/>
    <property type="match status" value="2"/>
</dbReference>
<dbReference type="Gene3D" id="3.40.50.300">
    <property type="entry name" value="P-loop containing nucleotide triphosphate hydrolases"/>
    <property type="match status" value="2"/>
</dbReference>
<dbReference type="SMART" id="SM00382">
    <property type="entry name" value="AAA"/>
    <property type="match status" value="2"/>
</dbReference>
<dbReference type="InterPro" id="IPR000641">
    <property type="entry name" value="CbxX/CfxQ"/>
</dbReference>
<dbReference type="FunFam" id="3.40.50.300:FF:000216">
    <property type="entry name" value="Type VII secretion ATPase EccA"/>
    <property type="match status" value="2"/>
</dbReference>
<accession>A0A126YCG5</accession>
<dbReference type="PANTHER" id="PTHR43392:SF2">
    <property type="entry name" value="AAA-TYPE ATPASE FAMILY PROTEIN _ ANKYRIN REPEAT FAMILY PROTEIN"/>
    <property type="match status" value="1"/>
</dbReference>
<name>A0A126YCG5_9ACTN</name>
<dbReference type="Proteomes" id="UP000292693">
    <property type="component" value="Unassembled WGS sequence"/>
</dbReference>
<dbReference type="PANTHER" id="PTHR43392">
    <property type="entry name" value="AAA-TYPE ATPASE FAMILY PROTEIN / ANKYRIN REPEAT FAMILY PROTEIN"/>
    <property type="match status" value="1"/>
</dbReference>
<feature type="region of interest" description="Disordered" evidence="4">
    <location>
        <begin position="356"/>
        <end position="379"/>
    </location>
</feature>
<dbReference type="InterPro" id="IPR027417">
    <property type="entry name" value="P-loop_NTPase"/>
</dbReference>
<dbReference type="InterPro" id="IPR003593">
    <property type="entry name" value="AAA+_ATPase"/>
</dbReference>
<evidence type="ECO:0000313" key="6">
    <source>
        <dbReference type="Proteomes" id="UP000292693"/>
    </source>
</evidence>
<sequence length="876" mass="95197">MNATLAKETPAPAAPPPGTERLPPDAVRTGEPFTVLYGPGVGDVFVDATGEVRTMEQALWHMLRAAGFERIVFSTLQDPVYFRDDASWHRSRRPARRTPDTDGRAGPPRMRHAGLRGPLGATRLLRAEPAPGAGRPAAPDAGAARASGMADPFGVMTLTAYLRGTGHRTAVVFPHADEFLLHNQASRQLAQALATWACDGVEGNQWVLVFNRTSLHEVAAFLTGLGRCPGLETFVTERRDEPARGGTHRVGLPGERELERLVHAARLRKGLRVAWRDLDRVVRAMAGQPETARVWRSRLHQLHGKGARLDRETVRPWLGAAAAEERTPWERLAAMPGTEALVRRFEGLRAEMETEAALRARGRPSEGEPPSRHLVFTGNPGTGKTTVARLLGEMYRDAGVLTRGHCVEAGPGDLIAGFVGQTAQRTAAVIDRALDGVLFIDEAYGLSDQREGFGDQAIETLLKRMEDDRDRLVVVVAGYPGKMEEFLDANPGLRSRFPLTNVVPFPDHDPGALHTILMNRLAQRGMTAGAEVAEELRQIVENLHRTRGATFGNVREMRTLADAVRSRWSVRIGPEVDEPVTGEDIPETYRGHLPRPAPDPAELLAGLDAYVGLAPARAALTALAWRLRMRQERGAGNFDPPHLLFTGPPGTGKTTVARLVGALFRSLGLLRGGHVVEVTRVDLVGEYLGQTAPKVVGACEQAMDGVLFIDEAYSLVADAGGSGAGFGKEAVEALLREMESRRGRLVVVAAGYPADLERLLDSNAGLRSRFTLTVPFPAFSPEDLGEILRRSATADGYVLAPGTEERARRLLEETRRARPTAFGNARDVRRLLEAMEGLKGARWAEGDRGPELLPEDVPEELETGGVRAPSGWPGER</sequence>
<protein>
    <submittedName>
        <fullName evidence="5">ATPase</fullName>
    </submittedName>
</protein>
<evidence type="ECO:0000313" key="5">
    <source>
        <dbReference type="EMBL" id="RZE16106.1"/>
    </source>
</evidence>
<dbReference type="Pfam" id="PF17866">
    <property type="entry name" value="AAA_lid_6"/>
    <property type="match status" value="1"/>
</dbReference>
<dbReference type="EMBL" id="PKLL01000028">
    <property type="protein sequence ID" value="RZE16106.1"/>
    <property type="molecule type" value="Genomic_DNA"/>
</dbReference>
<feature type="compositionally biased region" description="Acidic residues" evidence="4">
    <location>
        <begin position="853"/>
        <end position="862"/>
    </location>
</feature>
<dbReference type="InterPro" id="IPR003959">
    <property type="entry name" value="ATPase_AAA_core"/>
</dbReference>
<dbReference type="RefSeq" id="WP_061405365.1">
    <property type="nucleotide sequence ID" value="NZ_CP014485.1"/>
</dbReference>
<proteinExistence type="inferred from homology"/>
<keyword evidence="2" id="KW-0547">Nucleotide-binding</keyword>
<feature type="compositionally biased region" description="Basic and acidic residues" evidence="4">
    <location>
        <begin position="356"/>
        <end position="371"/>
    </location>
</feature>
<dbReference type="AlphaFoldDB" id="A0A126YCG5"/>